<dbReference type="InterPro" id="IPR046513">
    <property type="entry name" value="DUF6691"/>
</dbReference>
<comment type="caution">
    <text evidence="2">The sequence shown here is derived from an EMBL/GenBank/DDBJ whole genome shotgun (WGS) entry which is preliminary data.</text>
</comment>
<feature type="transmembrane region" description="Helical" evidence="1">
    <location>
        <begin position="42"/>
        <end position="61"/>
    </location>
</feature>
<reference evidence="2 3" key="1">
    <citation type="submission" date="2020-04" db="EMBL/GenBank/DDBJ databases">
        <title>Azohydromonas sp. isolated from soil.</title>
        <authorList>
            <person name="Dahal R.H."/>
        </authorList>
    </citation>
    <scope>NUCLEOTIDE SEQUENCE [LARGE SCALE GENOMIC DNA]</scope>
    <source>
        <strain evidence="2 3">G-1-1-14</strain>
    </source>
</reference>
<name>A0A848FJ03_9BURK</name>
<dbReference type="EMBL" id="JABBFW010000028">
    <property type="protein sequence ID" value="NML18180.1"/>
    <property type="molecule type" value="Genomic_DNA"/>
</dbReference>
<dbReference type="AlphaFoldDB" id="A0A848FJ03"/>
<evidence type="ECO:0000256" key="1">
    <source>
        <dbReference type="SAM" id="Phobius"/>
    </source>
</evidence>
<sequence>MMFALTALLAGLVFGLGLIVSGMANPAKVLGFLDLAGAWDPSLAFVMAGAIAVGLVAFTLARRRTVSLLGAEMKLPTARDIDRRLVAGSTLFGIGWGIAGFCPGPALTALGLGEAKAVVFVVAMLAGMGLYELLERRRHIHQRQAA</sequence>
<proteinExistence type="predicted"/>
<keyword evidence="3" id="KW-1185">Reference proteome</keyword>
<gene>
    <name evidence="2" type="ORF">HHL10_24745</name>
</gene>
<protein>
    <submittedName>
        <fullName evidence="2">YeeE/YedE family protein</fullName>
    </submittedName>
</protein>
<evidence type="ECO:0000313" key="2">
    <source>
        <dbReference type="EMBL" id="NML18180.1"/>
    </source>
</evidence>
<keyword evidence="1" id="KW-0812">Transmembrane</keyword>
<feature type="transmembrane region" description="Helical" evidence="1">
    <location>
        <begin position="85"/>
        <end position="111"/>
    </location>
</feature>
<keyword evidence="1" id="KW-1133">Transmembrane helix</keyword>
<keyword evidence="1" id="KW-0472">Membrane</keyword>
<organism evidence="2 3">
    <name type="scientific">Azohydromonas caseinilytica</name>
    <dbReference type="NCBI Taxonomy" id="2728836"/>
    <lineage>
        <taxon>Bacteria</taxon>
        <taxon>Pseudomonadati</taxon>
        <taxon>Pseudomonadota</taxon>
        <taxon>Betaproteobacteria</taxon>
        <taxon>Burkholderiales</taxon>
        <taxon>Sphaerotilaceae</taxon>
        <taxon>Azohydromonas</taxon>
    </lineage>
</organism>
<dbReference type="Pfam" id="PF20398">
    <property type="entry name" value="DUF6691"/>
    <property type="match status" value="1"/>
</dbReference>
<accession>A0A848FJ03</accession>
<evidence type="ECO:0000313" key="3">
    <source>
        <dbReference type="Proteomes" id="UP000574067"/>
    </source>
</evidence>
<dbReference type="Proteomes" id="UP000574067">
    <property type="component" value="Unassembled WGS sequence"/>
</dbReference>
<feature type="transmembrane region" description="Helical" evidence="1">
    <location>
        <begin position="117"/>
        <end position="134"/>
    </location>
</feature>